<evidence type="ECO:0000313" key="1">
    <source>
        <dbReference type="EMBL" id="KVK77580.1"/>
    </source>
</evidence>
<proteinExistence type="predicted"/>
<organism evidence="1 2">
    <name type="scientific">Burkholderia cepacia</name>
    <name type="common">Pseudomonas cepacia</name>
    <dbReference type="NCBI Taxonomy" id="292"/>
    <lineage>
        <taxon>Bacteria</taxon>
        <taxon>Pseudomonadati</taxon>
        <taxon>Pseudomonadota</taxon>
        <taxon>Betaproteobacteria</taxon>
        <taxon>Burkholderiales</taxon>
        <taxon>Burkholderiaceae</taxon>
        <taxon>Burkholderia</taxon>
        <taxon>Burkholderia cepacia complex</taxon>
    </lineage>
</organism>
<name>A0A103ZCH5_BURCE</name>
<sequence length="71" mass="7831">MRSLAARGAPWCAGDVVWHAWKAFDGDAVQIELRWSDDRGEHWSAPRVIAATSGGLLTADMLGGRLRRAKR</sequence>
<protein>
    <submittedName>
        <fullName evidence="1">Uncharacterized protein</fullName>
    </submittedName>
</protein>
<comment type="caution">
    <text evidence="1">The sequence shown here is derived from an EMBL/GenBank/DDBJ whole genome shotgun (WGS) entry which is preliminary data.</text>
</comment>
<dbReference type="Proteomes" id="UP000069001">
    <property type="component" value="Unassembled WGS sequence"/>
</dbReference>
<evidence type="ECO:0000313" key="2">
    <source>
        <dbReference type="Proteomes" id="UP000069001"/>
    </source>
</evidence>
<dbReference type="InterPro" id="IPR036278">
    <property type="entry name" value="Sialidase_sf"/>
</dbReference>
<accession>A0A103ZCH5</accession>
<dbReference type="SUPFAM" id="SSF50939">
    <property type="entry name" value="Sialidases"/>
    <property type="match status" value="1"/>
</dbReference>
<dbReference type="EMBL" id="LOYH01000083">
    <property type="protein sequence ID" value="KVK77580.1"/>
    <property type="molecule type" value="Genomic_DNA"/>
</dbReference>
<dbReference type="AlphaFoldDB" id="A0A103ZCH5"/>
<gene>
    <name evidence="1" type="ORF">WS90_23660</name>
</gene>
<reference evidence="1 2" key="1">
    <citation type="submission" date="2015-11" db="EMBL/GenBank/DDBJ databases">
        <title>Expanding the genomic diversity of Burkholderia species for the development of highly accurate diagnostics.</title>
        <authorList>
            <person name="Sahl J."/>
            <person name="Keim P."/>
            <person name="Wagner D."/>
        </authorList>
    </citation>
    <scope>NUCLEOTIDE SEQUENCE [LARGE SCALE GENOMIC DNA]</scope>
    <source>
        <strain evidence="1 2">MSMB1302</strain>
    </source>
</reference>